<dbReference type="InterPro" id="IPR025889">
    <property type="entry name" value="GSP17M-like_dom"/>
</dbReference>
<dbReference type="EMBL" id="FNQR01000003">
    <property type="protein sequence ID" value="SEA14975.1"/>
    <property type="molecule type" value="Genomic_DNA"/>
</dbReference>
<reference evidence="2 3" key="1">
    <citation type="submission" date="2016-10" db="EMBL/GenBank/DDBJ databases">
        <authorList>
            <person name="de Groot N.N."/>
        </authorList>
    </citation>
    <scope>NUCLEOTIDE SEQUENCE [LARGE SCALE GENOMIC DNA]</scope>
    <source>
        <strain evidence="2 3">CCM7597</strain>
    </source>
</reference>
<feature type="domain" description="General stress protein 17M-like" evidence="1">
    <location>
        <begin position="5"/>
        <end position="99"/>
    </location>
</feature>
<accession>A0A1H3YTT4</accession>
<dbReference type="STRING" id="571932.SAMN05421743_10327"/>
<sequence>MQPNYQIFGDDEQMGESIDRIKSHGVDEDNIYIISHDNDHVRRAKRQTDANKIGVSETGLGTATKNVFRGKDDKLISKLKEIGFDQSKAKELHKELEKGKTALVVTNEEDVKF</sequence>
<dbReference type="AlphaFoldDB" id="A0A1H3YTT4"/>
<proteinExistence type="predicted"/>
<dbReference type="Proteomes" id="UP000198584">
    <property type="component" value="Unassembled WGS sequence"/>
</dbReference>
<evidence type="ECO:0000259" key="1">
    <source>
        <dbReference type="Pfam" id="PF11181"/>
    </source>
</evidence>
<dbReference type="OrthoDB" id="2353304at2"/>
<dbReference type="Pfam" id="PF11181">
    <property type="entry name" value="YflT"/>
    <property type="match status" value="1"/>
</dbReference>
<organism evidence="2 3">
    <name type="scientific">Thalassobacillus cyri</name>
    <dbReference type="NCBI Taxonomy" id="571932"/>
    <lineage>
        <taxon>Bacteria</taxon>
        <taxon>Bacillati</taxon>
        <taxon>Bacillota</taxon>
        <taxon>Bacilli</taxon>
        <taxon>Bacillales</taxon>
        <taxon>Bacillaceae</taxon>
        <taxon>Thalassobacillus</taxon>
    </lineage>
</organism>
<protein>
    <submittedName>
        <fullName evidence="2">Heat induced stress protein YflT</fullName>
    </submittedName>
</protein>
<keyword evidence="3" id="KW-1185">Reference proteome</keyword>
<gene>
    <name evidence="2" type="ORF">SAMN05421743_10327</name>
</gene>
<evidence type="ECO:0000313" key="2">
    <source>
        <dbReference type="EMBL" id="SEA14975.1"/>
    </source>
</evidence>
<evidence type="ECO:0000313" key="3">
    <source>
        <dbReference type="Proteomes" id="UP000198584"/>
    </source>
</evidence>
<name>A0A1H3YTT4_9BACI</name>
<dbReference type="RefSeq" id="WP_093042791.1">
    <property type="nucleotide sequence ID" value="NZ_FNQR01000003.1"/>
</dbReference>